<evidence type="ECO:0000256" key="1">
    <source>
        <dbReference type="SAM" id="MobiDB-lite"/>
    </source>
</evidence>
<dbReference type="Gene3D" id="1.10.10.10">
    <property type="entry name" value="Winged helix-like DNA-binding domain superfamily/Winged helix DNA-binding domain"/>
    <property type="match status" value="1"/>
</dbReference>
<dbReference type="STRING" id="1186196.SAMN04489841_4151"/>
<dbReference type="InterPro" id="IPR036390">
    <property type="entry name" value="WH_DNA-bd_sf"/>
</dbReference>
<evidence type="ECO:0000259" key="2">
    <source>
        <dbReference type="Pfam" id="PF12802"/>
    </source>
</evidence>
<dbReference type="InterPro" id="IPR036388">
    <property type="entry name" value="WH-like_DNA-bd_sf"/>
</dbReference>
<dbReference type="SUPFAM" id="SSF46785">
    <property type="entry name" value="Winged helix' DNA-binding domain"/>
    <property type="match status" value="1"/>
</dbReference>
<name>A0A1H9QB30_9EURY</name>
<sequence length="122" mass="13352">MSDVPIDIERFEDDPVTELRANGRTNAEEMLSFLASSPEQAFTPQEIHEATDVARGSVGVVLSRLENRGLVRHRGEYWAVADDEDLETTLTALATARAATDRLGPEDPAEWGPGVETDGEDQ</sequence>
<evidence type="ECO:0000313" key="3">
    <source>
        <dbReference type="EMBL" id="SER57736.1"/>
    </source>
</evidence>
<dbReference type="Pfam" id="PF12802">
    <property type="entry name" value="MarR_2"/>
    <property type="match status" value="1"/>
</dbReference>
<dbReference type="EMBL" id="FOFD01000006">
    <property type="protein sequence ID" value="SER57736.1"/>
    <property type="molecule type" value="Genomic_DNA"/>
</dbReference>
<protein>
    <recommendedName>
        <fullName evidence="2">HTH marR-type domain-containing protein</fullName>
    </recommendedName>
</protein>
<dbReference type="InterPro" id="IPR000835">
    <property type="entry name" value="HTH_MarR-typ"/>
</dbReference>
<dbReference type="Proteomes" id="UP000199114">
    <property type="component" value="Unassembled WGS sequence"/>
</dbReference>
<feature type="region of interest" description="Disordered" evidence="1">
    <location>
        <begin position="97"/>
        <end position="122"/>
    </location>
</feature>
<reference evidence="4" key="1">
    <citation type="submission" date="2016-10" db="EMBL/GenBank/DDBJ databases">
        <authorList>
            <person name="Varghese N."/>
            <person name="Submissions S."/>
        </authorList>
    </citation>
    <scope>NUCLEOTIDE SEQUENCE [LARGE SCALE GENOMIC DNA]</scope>
    <source>
        <strain evidence="4">DSM 25055</strain>
    </source>
</reference>
<dbReference type="AlphaFoldDB" id="A0A1H9QB30"/>
<gene>
    <name evidence="3" type="ORF">SAMN04489841_4151</name>
</gene>
<keyword evidence="4" id="KW-1185">Reference proteome</keyword>
<feature type="domain" description="HTH marR-type" evidence="2">
    <location>
        <begin position="30"/>
        <end position="74"/>
    </location>
</feature>
<accession>A0A1H9QB30</accession>
<proteinExistence type="predicted"/>
<evidence type="ECO:0000313" key="4">
    <source>
        <dbReference type="Proteomes" id="UP000199114"/>
    </source>
</evidence>
<dbReference type="GO" id="GO:0003700">
    <property type="term" value="F:DNA-binding transcription factor activity"/>
    <property type="evidence" value="ECO:0007669"/>
    <property type="project" value="InterPro"/>
</dbReference>
<organism evidence="3 4">
    <name type="scientific">Natrinema salaciae</name>
    <dbReference type="NCBI Taxonomy" id="1186196"/>
    <lineage>
        <taxon>Archaea</taxon>
        <taxon>Methanobacteriati</taxon>
        <taxon>Methanobacteriota</taxon>
        <taxon>Stenosarchaea group</taxon>
        <taxon>Halobacteria</taxon>
        <taxon>Halobacteriales</taxon>
        <taxon>Natrialbaceae</taxon>
        <taxon>Natrinema</taxon>
    </lineage>
</organism>